<dbReference type="SMART" id="SM00849">
    <property type="entry name" value="Lactamase_B"/>
    <property type="match status" value="1"/>
</dbReference>
<evidence type="ECO:0000313" key="9">
    <source>
        <dbReference type="Proteomes" id="UP001501600"/>
    </source>
</evidence>
<dbReference type="PANTHER" id="PTHR30619:SF1">
    <property type="entry name" value="RECOMBINATION PROTEIN 2"/>
    <property type="match status" value="1"/>
</dbReference>
<evidence type="ECO:0000259" key="7">
    <source>
        <dbReference type="SMART" id="SM00849"/>
    </source>
</evidence>
<evidence type="ECO:0000256" key="2">
    <source>
        <dbReference type="ARBA" id="ARBA00022475"/>
    </source>
</evidence>
<dbReference type="Gene3D" id="3.60.15.10">
    <property type="entry name" value="Ribonuclease Z/Hydroxyacylglutathione hydrolase-like"/>
    <property type="match status" value="2"/>
</dbReference>
<feature type="transmembrane region" description="Helical" evidence="6">
    <location>
        <begin position="328"/>
        <end position="348"/>
    </location>
</feature>
<dbReference type="InterPro" id="IPR035681">
    <property type="entry name" value="ComA-like_MBL"/>
</dbReference>
<dbReference type="RefSeq" id="WP_345315999.1">
    <property type="nucleotide sequence ID" value="NZ_BAABLF010000006.1"/>
</dbReference>
<accession>A0ABP9S062</accession>
<evidence type="ECO:0000256" key="5">
    <source>
        <dbReference type="ARBA" id="ARBA00023136"/>
    </source>
</evidence>
<feature type="transmembrane region" description="Helical" evidence="6">
    <location>
        <begin position="220"/>
        <end position="245"/>
    </location>
</feature>
<dbReference type="Proteomes" id="UP001501600">
    <property type="component" value="Unassembled WGS sequence"/>
</dbReference>
<feature type="domain" description="Metallo-beta-lactamase" evidence="7">
    <location>
        <begin position="505"/>
        <end position="678"/>
    </location>
</feature>
<dbReference type="CDD" id="cd07731">
    <property type="entry name" value="ComA-like_MBL-fold"/>
    <property type="match status" value="1"/>
</dbReference>
<dbReference type="Pfam" id="PF03772">
    <property type="entry name" value="Competence"/>
    <property type="match status" value="1"/>
</dbReference>
<keyword evidence="5 6" id="KW-0472">Membrane</keyword>
<feature type="transmembrane region" description="Helical" evidence="6">
    <location>
        <begin position="426"/>
        <end position="445"/>
    </location>
</feature>
<name>A0ABP9S062_9GAMM</name>
<dbReference type="InterPro" id="IPR052159">
    <property type="entry name" value="Competence_DNA_uptake"/>
</dbReference>
<dbReference type="Pfam" id="PF13567">
    <property type="entry name" value="DUF4131"/>
    <property type="match status" value="1"/>
</dbReference>
<evidence type="ECO:0000256" key="1">
    <source>
        <dbReference type="ARBA" id="ARBA00004651"/>
    </source>
</evidence>
<evidence type="ECO:0000256" key="6">
    <source>
        <dbReference type="SAM" id="Phobius"/>
    </source>
</evidence>
<dbReference type="NCBIfam" id="TIGR00361">
    <property type="entry name" value="ComEC_Rec2"/>
    <property type="match status" value="1"/>
</dbReference>
<gene>
    <name evidence="8" type="ORF">GCM10025772_10500</name>
</gene>
<evidence type="ECO:0000256" key="3">
    <source>
        <dbReference type="ARBA" id="ARBA00022692"/>
    </source>
</evidence>
<keyword evidence="9" id="KW-1185">Reference proteome</keyword>
<dbReference type="SUPFAM" id="SSF56281">
    <property type="entry name" value="Metallo-hydrolase/oxidoreductase"/>
    <property type="match status" value="1"/>
</dbReference>
<keyword evidence="4 6" id="KW-1133">Transmembrane helix</keyword>
<dbReference type="NCBIfam" id="TIGR00360">
    <property type="entry name" value="ComEC_N-term"/>
    <property type="match status" value="1"/>
</dbReference>
<dbReference type="EMBL" id="BAABLF010000006">
    <property type="protein sequence ID" value="GAA5189048.1"/>
    <property type="molecule type" value="Genomic_DNA"/>
</dbReference>
<feature type="transmembrane region" description="Helical" evidence="6">
    <location>
        <begin position="360"/>
        <end position="380"/>
    </location>
</feature>
<keyword evidence="3 6" id="KW-0812">Transmembrane</keyword>
<dbReference type="InterPro" id="IPR036866">
    <property type="entry name" value="RibonucZ/Hydroxyglut_hydro"/>
</dbReference>
<evidence type="ECO:0000256" key="4">
    <source>
        <dbReference type="ARBA" id="ARBA00022989"/>
    </source>
</evidence>
<reference evidence="9" key="1">
    <citation type="journal article" date="2019" name="Int. J. Syst. Evol. Microbiol.">
        <title>The Global Catalogue of Microorganisms (GCM) 10K type strain sequencing project: providing services to taxonomists for standard genome sequencing and annotation.</title>
        <authorList>
            <consortium name="The Broad Institute Genomics Platform"/>
            <consortium name="The Broad Institute Genome Sequencing Center for Infectious Disease"/>
            <person name="Wu L."/>
            <person name="Ma J."/>
        </authorList>
    </citation>
    <scope>NUCLEOTIDE SEQUENCE [LARGE SCALE GENOMIC DNA]</scope>
    <source>
        <strain evidence="9">JCM 18720</strain>
    </source>
</reference>
<organism evidence="8 9">
    <name type="scientific">Ferrimonas gelatinilytica</name>
    <dbReference type="NCBI Taxonomy" id="1255257"/>
    <lineage>
        <taxon>Bacteria</taxon>
        <taxon>Pseudomonadati</taxon>
        <taxon>Pseudomonadota</taxon>
        <taxon>Gammaproteobacteria</taxon>
        <taxon>Alteromonadales</taxon>
        <taxon>Ferrimonadaceae</taxon>
        <taxon>Ferrimonas</taxon>
    </lineage>
</organism>
<keyword evidence="2" id="KW-1003">Cell membrane</keyword>
<proteinExistence type="predicted"/>
<feature type="transmembrane region" description="Helical" evidence="6">
    <location>
        <begin position="451"/>
        <end position="468"/>
    </location>
</feature>
<dbReference type="InterPro" id="IPR004477">
    <property type="entry name" value="ComEC_N"/>
</dbReference>
<protein>
    <submittedName>
        <fullName evidence="8">DNA internalization-related competence protein ComEC/Rec2</fullName>
    </submittedName>
</protein>
<sequence>MVNGLLLGWVAALTLSVVWPLLLPISVLMILTLAAAVWGRIPFLIGIGLGLCWGQGYAHWLTSPDRALAAGYHEVIARVTSAPVGDALYQRTHFRVERFPKKSFPWHEPRQLELSWYNGPTLSLGERYRLLVKLKDPDGSGNLGGHNGRRHRLAQGITAIGYVREGELLTDPGHWRRALMARLEAGVEALPRGDLIRALMLADKRGISQERWQQLRRSGLIHLMAVSGLHLSIVAGLVLALGYALMPRIWPDPRGRGRVLVWWAAGLAALGYALLAGFALPTQRALLMVLLGMLLLWLNRNARPWEVLLRVAALVLLFQPLAAMAPGYWLSFGAVGLILLFHWLGVGFGGQRLTQRLLSLFLLQGVITLGLFFLQGAWFGEATLHGLWANLLLLPLFSVLLLPLCLLAAGSYLLGAPQEVLLLADWALWPLELVAHWAAALPWGAGGIPQAILLPGVMLLMAAALVWLRPWRGWGWQAAILVLPFALLLQRPEPEWRIDVIDVGQGLAVLVQRQEGALLYDTGAGFASGFSYAQSAILPLLRERGVEALEWLVVSHGDQDHRGGVDALRETIPVGGQVGFGGRPCLQGPSHWRGLDLHWYQYERAGNDGSCVLVLSDGQRRVLLPGDIERGGEAHLLAQGVKGPFELLLAPHHGSSTSSSAEFVDAMQPNWVVYAAGRVNRWGFPHPEVEQRYRALGSRTLHTGRLGQLEFRFDEEAPTRFRSYRQQMAPWWYNRQLASR</sequence>
<feature type="transmembrane region" description="Helical" evidence="6">
    <location>
        <begin position="305"/>
        <end position="322"/>
    </location>
</feature>
<evidence type="ECO:0000313" key="8">
    <source>
        <dbReference type="EMBL" id="GAA5189048.1"/>
    </source>
</evidence>
<comment type="caution">
    <text evidence="8">The sequence shown here is derived from an EMBL/GenBank/DDBJ whole genome shotgun (WGS) entry which is preliminary data.</text>
</comment>
<dbReference type="Pfam" id="PF00753">
    <property type="entry name" value="Lactamase_B"/>
    <property type="match status" value="1"/>
</dbReference>
<dbReference type="InterPro" id="IPR001279">
    <property type="entry name" value="Metallo-B-lactamas"/>
</dbReference>
<feature type="transmembrane region" description="Helical" evidence="6">
    <location>
        <begin position="392"/>
        <end position="414"/>
    </location>
</feature>
<feature type="transmembrane region" description="Helical" evidence="6">
    <location>
        <begin position="265"/>
        <end position="298"/>
    </location>
</feature>
<dbReference type="InterPro" id="IPR004797">
    <property type="entry name" value="Competence_ComEC/Rec2"/>
</dbReference>
<comment type="subcellular location">
    <subcellularLocation>
        <location evidence="1">Cell membrane</location>
        <topology evidence="1">Multi-pass membrane protein</topology>
    </subcellularLocation>
</comment>
<dbReference type="InterPro" id="IPR025405">
    <property type="entry name" value="DUF4131"/>
</dbReference>
<dbReference type="PANTHER" id="PTHR30619">
    <property type="entry name" value="DNA INTERNALIZATION/COMPETENCE PROTEIN COMEC/REC2"/>
    <property type="match status" value="1"/>
</dbReference>